<organism evidence="1">
    <name type="scientific">Physcomitrium patens</name>
    <name type="common">Spreading-leaved earth moss</name>
    <name type="synonym">Physcomitrella patens</name>
    <dbReference type="NCBI Taxonomy" id="3218"/>
    <lineage>
        <taxon>Eukaryota</taxon>
        <taxon>Viridiplantae</taxon>
        <taxon>Streptophyta</taxon>
        <taxon>Embryophyta</taxon>
        <taxon>Bryophyta</taxon>
        <taxon>Bryophytina</taxon>
        <taxon>Bryopsida</taxon>
        <taxon>Funariidae</taxon>
        <taxon>Funariales</taxon>
        <taxon>Funariaceae</taxon>
        <taxon>Physcomitrium</taxon>
    </lineage>
</organism>
<dbReference type="EnsemblPlants" id="Pp3c20_20810V3.1">
    <property type="protein sequence ID" value="Pp3c20_20810V3.1"/>
    <property type="gene ID" value="Pp3c20_20810"/>
</dbReference>
<reference evidence="1 3" key="1">
    <citation type="journal article" date="2008" name="Science">
        <title>The Physcomitrella genome reveals evolutionary insights into the conquest of land by plants.</title>
        <authorList>
            <person name="Rensing S."/>
            <person name="Lang D."/>
            <person name="Zimmer A."/>
            <person name="Terry A."/>
            <person name="Salamov A."/>
            <person name="Shapiro H."/>
            <person name="Nishiyama T."/>
            <person name="Perroud P.-F."/>
            <person name="Lindquist E."/>
            <person name="Kamisugi Y."/>
            <person name="Tanahashi T."/>
            <person name="Sakakibara K."/>
            <person name="Fujita T."/>
            <person name="Oishi K."/>
            <person name="Shin-I T."/>
            <person name="Kuroki Y."/>
            <person name="Toyoda A."/>
            <person name="Suzuki Y."/>
            <person name="Hashimoto A."/>
            <person name="Yamaguchi K."/>
            <person name="Sugano A."/>
            <person name="Kohara Y."/>
            <person name="Fujiyama A."/>
            <person name="Anterola A."/>
            <person name="Aoki S."/>
            <person name="Ashton N."/>
            <person name="Barbazuk W.B."/>
            <person name="Barker E."/>
            <person name="Bennetzen J."/>
            <person name="Bezanilla M."/>
            <person name="Blankenship R."/>
            <person name="Cho S.H."/>
            <person name="Dutcher S."/>
            <person name="Estelle M."/>
            <person name="Fawcett J.A."/>
            <person name="Gundlach H."/>
            <person name="Hanada K."/>
            <person name="Heyl A."/>
            <person name="Hicks K.A."/>
            <person name="Hugh J."/>
            <person name="Lohr M."/>
            <person name="Mayer K."/>
            <person name="Melkozernov A."/>
            <person name="Murata T."/>
            <person name="Nelson D."/>
            <person name="Pils B."/>
            <person name="Prigge M."/>
            <person name="Reiss B."/>
            <person name="Renner T."/>
            <person name="Rombauts S."/>
            <person name="Rushton P."/>
            <person name="Sanderfoot A."/>
            <person name="Schween G."/>
            <person name="Shiu S.-H."/>
            <person name="Stueber K."/>
            <person name="Theodoulou F.L."/>
            <person name="Tu H."/>
            <person name="Van de Peer Y."/>
            <person name="Verrier P.J."/>
            <person name="Waters E."/>
            <person name="Wood A."/>
            <person name="Yang L."/>
            <person name="Cove D."/>
            <person name="Cuming A."/>
            <person name="Hasebe M."/>
            <person name="Lucas S."/>
            <person name="Mishler D.B."/>
            <person name="Reski R."/>
            <person name="Grigoriev I."/>
            <person name="Quatrano R.S."/>
            <person name="Boore J.L."/>
        </authorList>
    </citation>
    <scope>NUCLEOTIDE SEQUENCE [LARGE SCALE GENOMIC DNA]</scope>
    <source>
        <strain evidence="2 3">cv. Gransden 2004</strain>
    </source>
</reference>
<evidence type="ECO:0000313" key="3">
    <source>
        <dbReference type="Proteomes" id="UP000006727"/>
    </source>
</evidence>
<proteinExistence type="predicted"/>
<dbReference type="InterPro" id="IPR032675">
    <property type="entry name" value="LRR_dom_sf"/>
</dbReference>
<dbReference type="AlphaFoldDB" id="A0A2K1IVZ3"/>
<dbReference type="InParanoid" id="A0A2K1IVZ3"/>
<name>A0A2K1IVZ3_PHYPA</name>
<dbReference type="Proteomes" id="UP000006727">
    <property type="component" value="Chromosome 20"/>
</dbReference>
<dbReference type="Gramene" id="Pp3c20_20810V3.1">
    <property type="protein sequence ID" value="Pp3c20_20810V3.1"/>
    <property type="gene ID" value="Pp3c20_20810"/>
</dbReference>
<evidence type="ECO:0000313" key="1">
    <source>
        <dbReference type="EMBL" id="PNR33439.1"/>
    </source>
</evidence>
<gene>
    <name evidence="1" type="ORF">PHYPA_025383</name>
</gene>
<dbReference type="EMBL" id="ABEU02000020">
    <property type="protein sequence ID" value="PNR33439.1"/>
    <property type="molecule type" value="Genomic_DNA"/>
</dbReference>
<keyword evidence="3" id="KW-1185">Reference proteome</keyword>
<evidence type="ECO:0000313" key="2">
    <source>
        <dbReference type="EnsemblPlants" id="Pp3c20_20810V3.1"/>
    </source>
</evidence>
<protein>
    <submittedName>
        <fullName evidence="1 2">Uncharacterized protein</fullName>
    </submittedName>
</protein>
<dbReference type="PaxDb" id="3218-PP1S40_163V6.1"/>
<reference evidence="1 3" key="2">
    <citation type="journal article" date="2018" name="Plant J.">
        <title>The Physcomitrella patens chromosome-scale assembly reveals moss genome structure and evolution.</title>
        <authorList>
            <person name="Lang D."/>
            <person name="Ullrich K.K."/>
            <person name="Murat F."/>
            <person name="Fuchs J."/>
            <person name="Jenkins J."/>
            <person name="Haas F.B."/>
            <person name="Piednoel M."/>
            <person name="Gundlach H."/>
            <person name="Van Bel M."/>
            <person name="Meyberg R."/>
            <person name="Vives C."/>
            <person name="Morata J."/>
            <person name="Symeonidi A."/>
            <person name="Hiss M."/>
            <person name="Muchero W."/>
            <person name="Kamisugi Y."/>
            <person name="Saleh O."/>
            <person name="Blanc G."/>
            <person name="Decker E.L."/>
            <person name="van Gessel N."/>
            <person name="Grimwood J."/>
            <person name="Hayes R.D."/>
            <person name="Graham S.W."/>
            <person name="Gunter L.E."/>
            <person name="McDaniel S.F."/>
            <person name="Hoernstein S.N.W."/>
            <person name="Larsson A."/>
            <person name="Li F.W."/>
            <person name="Perroud P.F."/>
            <person name="Phillips J."/>
            <person name="Ranjan P."/>
            <person name="Rokshar D.S."/>
            <person name="Rothfels C.J."/>
            <person name="Schneider L."/>
            <person name="Shu S."/>
            <person name="Stevenson D.W."/>
            <person name="Thummler F."/>
            <person name="Tillich M."/>
            <person name="Villarreal Aguilar J.C."/>
            <person name="Widiez T."/>
            <person name="Wong G.K."/>
            <person name="Wymore A."/>
            <person name="Zhang Y."/>
            <person name="Zimmer A.D."/>
            <person name="Quatrano R.S."/>
            <person name="Mayer K.F.X."/>
            <person name="Goodstein D."/>
            <person name="Casacuberta J.M."/>
            <person name="Vandepoele K."/>
            <person name="Reski R."/>
            <person name="Cuming A.C."/>
            <person name="Tuskan G.A."/>
            <person name="Maumus F."/>
            <person name="Salse J."/>
            <person name="Schmutz J."/>
            <person name="Rensing S.A."/>
        </authorList>
    </citation>
    <scope>NUCLEOTIDE SEQUENCE [LARGE SCALE GENOMIC DNA]</scope>
    <source>
        <strain evidence="2 3">cv. Gransden 2004</strain>
    </source>
</reference>
<dbReference type="Gene3D" id="3.80.10.10">
    <property type="entry name" value="Ribonuclease Inhibitor"/>
    <property type="match status" value="1"/>
</dbReference>
<reference evidence="2" key="3">
    <citation type="submission" date="2020-12" db="UniProtKB">
        <authorList>
            <consortium name="EnsemblPlants"/>
        </authorList>
    </citation>
    <scope>IDENTIFICATION</scope>
</reference>
<accession>A0A2K1IVZ3</accession>
<sequence length="42" mass="4813">MLRELQELVLNYCQITSDEGLVEVGKYCGQLQFLHLEISIVS</sequence>